<dbReference type="Proteomes" id="UP000799118">
    <property type="component" value="Unassembled WGS sequence"/>
</dbReference>
<evidence type="ECO:0000256" key="3">
    <source>
        <dbReference type="ARBA" id="ARBA00022840"/>
    </source>
</evidence>
<organism evidence="7 8">
    <name type="scientific">Gymnopus androsaceus JB14</name>
    <dbReference type="NCBI Taxonomy" id="1447944"/>
    <lineage>
        <taxon>Eukaryota</taxon>
        <taxon>Fungi</taxon>
        <taxon>Dikarya</taxon>
        <taxon>Basidiomycota</taxon>
        <taxon>Agaricomycotina</taxon>
        <taxon>Agaricomycetes</taxon>
        <taxon>Agaricomycetidae</taxon>
        <taxon>Agaricales</taxon>
        <taxon>Marasmiineae</taxon>
        <taxon>Omphalotaceae</taxon>
        <taxon>Gymnopus</taxon>
    </lineage>
</organism>
<dbReference type="InterPro" id="IPR017441">
    <property type="entry name" value="Protein_kinase_ATP_BS"/>
</dbReference>
<dbReference type="InterPro" id="IPR011009">
    <property type="entry name" value="Kinase-like_dom_sf"/>
</dbReference>
<feature type="compositionally biased region" description="Polar residues" evidence="5">
    <location>
        <begin position="77"/>
        <end position="87"/>
    </location>
</feature>
<reference evidence="7" key="1">
    <citation type="journal article" date="2019" name="Environ. Microbiol.">
        <title>Fungal ecological strategies reflected in gene transcription - a case study of two litter decomposers.</title>
        <authorList>
            <person name="Barbi F."/>
            <person name="Kohler A."/>
            <person name="Barry K."/>
            <person name="Baskaran P."/>
            <person name="Daum C."/>
            <person name="Fauchery L."/>
            <person name="Ihrmark K."/>
            <person name="Kuo A."/>
            <person name="LaButti K."/>
            <person name="Lipzen A."/>
            <person name="Morin E."/>
            <person name="Grigoriev I.V."/>
            <person name="Henrissat B."/>
            <person name="Lindahl B."/>
            <person name="Martin F."/>
        </authorList>
    </citation>
    <scope>NUCLEOTIDE SEQUENCE</scope>
    <source>
        <strain evidence="7">JB14</strain>
    </source>
</reference>
<dbReference type="PANTHER" id="PTHR44329">
    <property type="entry name" value="SERINE/THREONINE-PROTEIN KINASE TNNI3K-RELATED"/>
    <property type="match status" value="1"/>
</dbReference>
<keyword evidence="7" id="KW-0418">Kinase</keyword>
<dbReference type="PROSITE" id="PS00107">
    <property type="entry name" value="PROTEIN_KINASE_ATP"/>
    <property type="match status" value="1"/>
</dbReference>
<keyword evidence="7" id="KW-0808">Transferase</keyword>
<evidence type="ECO:0000259" key="6">
    <source>
        <dbReference type="PROSITE" id="PS50011"/>
    </source>
</evidence>
<dbReference type="Gene3D" id="1.10.510.10">
    <property type="entry name" value="Transferase(Phosphotransferase) domain 1"/>
    <property type="match status" value="1"/>
</dbReference>
<dbReference type="InterPro" id="IPR036537">
    <property type="entry name" value="Adaptor_Cbl_N_dom_sf"/>
</dbReference>
<feature type="region of interest" description="Disordered" evidence="5">
    <location>
        <begin position="765"/>
        <end position="831"/>
    </location>
</feature>
<keyword evidence="8" id="KW-1185">Reference proteome</keyword>
<dbReference type="AlphaFoldDB" id="A0A6A4GLQ3"/>
<feature type="compositionally biased region" description="Polar residues" evidence="5">
    <location>
        <begin position="55"/>
        <end position="68"/>
    </location>
</feature>
<feature type="compositionally biased region" description="Low complexity" evidence="5">
    <location>
        <begin position="88"/>
        <end position="117"/>
    </location>
</feature>
<evidence type="ECO:0000313" key="8">
    <source>
        <dbReference type="Proteomes" id="UP000799118"/>
    </source>
</evidence>
<dbReference type="InterPro" id="IPR051681">
    <property type="entry name" value="Ser/Thr_Kinases-Pseudokinases"/>
</dbReference>
<dbReference type="OrthoDB" id="1668230at2759"/>
<evidence type="ECO:0000256" key="1">
    <source>
        <dbReference type="ARBA" id="ARBA00022527"/>
    </source>
</evidence>
<sequence>MPHYELLSALTVGSAACIDAGTLFSFVRPQQQESSARRCYEGLPNNDSFHRHTGSDPSLSLPHNSLTPPSKPHRLSFGSTGDNLSPNRASRLASAGSFSRGRGRSAYPIKVSPPSSRESSRESTDTSHSWHKFFSPRAWRGTPSKKQPPVPKEQTDAYLRTKMRVNLAVDSVLEVARVGLEVVAETGEVIPVPGLGMVAKLLSSIWDAVDAVGSNRLACLRLTARCADFLLAIYDEVHEQGDKVKAELDKPLKRLESSFNLIYDLMVELRDRPFWKRFVERDEILSEIERCHESLNDCMVVFNISILMRIEKNTLRPSNQLVEASPGTLFEGSQDAQPLGELDPVDDRIRDRLRALQAYQNELDKAADMTDLRQLLSAALNAKSNDDMQRVLQVAGKDMPTAIRTLLMVLEGKGSHWKAPPSSAMRSTQQLPHTRSFTWPLDGKQASVLDGEHIESDIAAVQRLVQGYDMNLPSWTIEKSDIIFQELIGRGFFSNVYKGTWRHRAIAIKVLERSTNRETFLAEVAVWKSLNHPNVLRLYGASGPSQDVPRFLISPYMRNGSLPEYLKRLEWDGSMVSGASMVSEVYGDSSEPDLLRFMVEISRAMEYMHSAQVVHGDLKGANVLLDNDLRCVLADFGHSKNISQISYKNAKHAHGLRWQSPELMAEHSLLTKENDVYAFGITCVEIVTFGSLPWPMMPDDIVKKLVLEENSRPPFPSKIVDRLGIRQVLERCWNDRVMERPTFSVVVKHLEGLMSGLSFYRDRQADLSSPGSGGSGSPPQLSVPLPKLYSDPPTDMHASESSVPGRMESFSGLNRSDTVRPRSQPLQLKHRHHKISITRRTRISLQSPGIDFLVLDLCILTRKFGTRCLPADMPCIMW</sequence>
<evidence type="ECO:0000313" key="7">
    <source>
        <dbReference type="EMBL" id="KAE9386270.1"/>
    </source>
</evidence>
<dbReference type="PROSITE" id="PS50011">
    <property type="entry name" value="PROTEIN_KINASE_DOM"/>
    <property type="match status" value="1"/>
</dbReference>
<dbReference type="Pfam" id="PF07714">
    <property type="entry name" value="PK_Tyr_Ser-Thr"/>
    <property type="match status" value="1"/>
</dbReference>
<dbReference type="Gene3D" id="1.20.930.20">
    <property type="entry name" value="Adaptor protein Cbl, N-terminal domain"/>
    <property type="match status" value="1"/>
</dbReference>
<dbReference type="InterPro" id="IPR000719">
    <property type="entry name" value="Prot_kinase_dom"/>
</dbReference>
<dbReference type="SUPFAM" id="SSF56112">
    <property type="entry name" value="Protein kinase-like (PK-like)"/>
    <property type="match status" value="1"/>
</dbReference>
<evidence type="ECO:0000256" key="4">
    <source>
        <dbReference type="PROSITE-ProRule" id="PRU10141"/>
    </source>
</evidence>
<dbReference type="CDD" id="cd21037">
    <property type="entry name" value="MLKL_NTD"/>
    <property type="match status" value="1"/>
</dbReference>
<feature type="binding site" evidence="4">
    <location>
        <position position="509"/>
    </location>
    <ligand>
        <name>ATP</name>
        <dbReference type="ChEBI" id="CHEBI:30616"/>
    </ligand>
</feature>
<dbReference type="GO" id="GO:0007166">
    <property type="term" value="P:cell surface receptor signaling pathway"/>
    <property type="evidence" value="ECO:0007669"/>
    <property type="project" value="InterPro"/>
</dbReference>
<dbReference type="PRINTS" id="PR00109">
    <property type="entry name" value="TYRKINASE"/>
</dbReference>
<keyword evidence="3 4" id="KW-0067">ATP-binding</keyword>
<dbReference type="SMART" id="SM00220">
    <property type="entry name" value="S_TKc"/>
    <property type="match status" value="1"/>
</dbReference>
<dbReference type="PANTHER" id="PTHR44329:SF298">
    <property type="entry name" value="MIXED LINEAGE KINASE DOMAIN-LIKE PROTEIN"/>
    <property type="match status" value="1"/>
</dbReference>
<keyword evidence="1" id="KW-0723">Serine/threonine-protein kinase</keyword>
<dbReference type="GO" id="GO:0005524">
    <property type="term" value="F:ATP binding"/>
    <property type="evidence" value="ECO:0007669"/>
    <property type="project" value="UniProtKB-UniRule"/>
</dbReference>
<dbReference type="InterPro" id="IPR001245">
    <property type="entry name" value="Ser-Thr/Tyr_kinase_cat_dom"/>
</dbReference>
<dbReference type="InterPro" id="IPR008271">
    <property type="entry name" value="Ser/Thr_kinase_AS"/>
</dbReference>
<evidence type="ECO:0000256" key="2">
    <source>
        <dbReference type="ARBA" id="ARBA00022741"/>
    </source>
</evidence>
<accession>A0A6A4GLQ3</accession>
<dbReference type="GO" id="GO:0097527">
    <property type="term" value="P:necroptotic signaling pathway"/>
    <property type="evidence" value="ECO:0007669"/>
    <property type="project" value="TreeGrafter"/>
</dbReference>
<gene>
    <name evidence="7" type="ORF">BT96DRAFT_1006261</name>
</gene>
<dbReference type="EMBL" id="ML769896">
    <property type="protein sequence ID" value="KAE9386270.1"/>
    <property type="molecule type" value="Genomic_DNA"/>
</dbReference>
<feature type="region of interest" description="Disordered" evidence="5">
    <location>
        <begin position="40"/>
        <end position="129"/>
    </location>
</feature>
<dbReference type="GO" id="GO:0004674">
    <property type="term" value="F:protein serine/threonine kinase activity"/>
    <property type="evidence" value="ECO:0007669"/>
    <property type="project" value="UniProtKB-KW"/>
</dbReference>
<proteinExistence type="predicted"/>
<name>A0A6A4GLQ3_9AGAR</name>
<protein>
    <submittedName>
        <fullName evidence="7">Kinase-like protein</fullName>
    </submittedName>
</protein>
<dbReference type="InterPro" id="IPR059179">
    <property type="entry name" value="MLKL-like_MCAfunc"/>
</dbReference>
<evidence type="ECO:0000256" key="5">
    <source>
        <dbReference type="SAM" id="MobiDB-lite"/>
    </source>
</evidence>
<keyword evidence="2 4" id="KW-0547">Nucleotide-binding</keyword>
<feature type="compositionally biased region" description="Low complexity" evidence="5">
    <location>
        <begin position="777"/>
        <end position="786"/>
    </location>
</feature>
<feature type="domain" description="Protein kinase" evidence="6">
    <location>
        <begin position="482"/>
        <end position="754"/>
    </location>
</feature>
<dbReference type="PROSITE" id="PS00108">
    <property type="entry name" value="PROTEIN_KINASE_ST"/>
    <property type="match status" value="1"/>
</dbReference>
<dbReference type="Gene3D" id="3.30.200.20">
    <property type="entry name" value="Phosphorylase Kinase, domain 1"/>
    <property type="match status" value="1"/>
</dbReference>